<feature type="signal peptide" evidence="11">
    <location>
        <begin position="1"/>
        <end position="21"/>
    </location>
</feature>
<dbReference type="PROSITE" id="PS51257">
    <property type="entry name" value="PROKAR_LIPOPROTEIN"/>
    <property type="match status" value="1"/>
</dbReference>
<feature type="chain" id="PRO_5045316761" description="Major fimbrial subunit protein N-terminal domain-containing protein" evidence="11">
    <location>
        <begin position="22"/>
        <end position="744"/>
    </location>
</feature>
<evidence type="ECO:0000256" key="5">
    <source>
        <dbReference type="ARBA" id="ARBA00023026"/>
    </source>
</evidence>
<keyword evidence="10" id="KW-0449">Lipoprotein</keyword>
<evidence type="ECO:0000256" key="8">
    <source>
        <dbReference type="ARBA" id="ARBA00023237"/>
    </source>
</evidence>
<dbReference type="Proteomes" id="UP001628220">
    <property type="component" value="Unassembled WGS sequence"/>
</dbReference>
<sequence>MNRIIKYISVLLMSLLLASCAGEKLRTQQEDGREGVVRFSLSSALRAVGDESKTHPTPALDREKSVDKLYAVVYRTSSGLHYKTVECIAGSTAGTYEFDNEKSGDFYFFLVANPDAALTKALNAGPSTPEDLGKLVATQTPGDDNTATNFLMTSEQVNVKVQSKQSTTLSNPIKLVRVAARFDFYNKIEDLVINKITFGKRYTTTHLFAQVKQMDELTFTEDKTYEGTLFQNGALTATVYGYETDTRNETFFTVEATYKGKPLKPETVRLENFVIKRNHLYNIILHELGGAVDPNEPGSEFGKLKYEIKVADWEKGDGLSYEENSILNARRIDYDAELANAPYMTPYLKNSQKDIYTTTKEATEVTIKLHTYVREGTLAFPDSYTPETGVTLTQIGAASKDAVTGCITSIYKLTVPARDAYVAIDNFDVSGKLEIPKFFEIPLVASTYSGKITKVFTVKHGRPKMSSEFFFDTPLNKTGDDFAASPNKVSDIGYFEHRDYAAEHFANCTIKGKKYHMPKNFYELGSLFPYAMGSVAFVGEGREVVNKKDNQEEWIGLPNWFHDGKPVVSVFVSDYLTDKANHVTYALRLKKESKKGLDNMLATAYRYEWVGDFNSITIAQDIVPSYFKVTTRYLGPNWDGSVDDLAGEDFWENNTQSDVTRIIYALGSLDDLYKERTDTNAYERRLGTRADILTPKFYDDSMHADGAILNKSSWSANRRIPANRNKDIYKGKNVIFPIWLFSNE</sequence>
<keyword evidence="7" id="KW-0564">Palmitate</keyword>
<name>A0ABQ0E350_9PORP</name>
<keyword evidence="8" id="KW-0998">Cell outer membrane</keyword>
<reference evidence="13 14" key="1">
    <citation type="journal article" date="2025" name="Int. J. Syst. Evol. Microbiol.">
        <title>Desulfovibrio falkowii sp. nov., Porphyromonas miyakawae sp. nov., Mediterraneibacter flintii sp. nov. and Owariibacterium komagatae gen. nov., sp. nov., isolated from human faeces.</title>
        <authorList>
            <person name="Hamaguchi T."/>
            <person name="Ohara M."/>
            <person name="Hisatomi A."/>
            <person name="Sekiguchi K."/>
            <person name="Takeda J.I."/>
            <person name="Ueyama J."/>
            <person name="Ito M."/>
            <person name="Nishiwaki H."/>
            <person name="Ogi T."/>
            <person name="Hirayama M."/>
            <person name="Ohkuma M."/>
            <person name="Sakamoto M."/>
            <person name="Ohno K."/>
        </authorList>
    </citation>
    <scope>NUCLEOTIDE SEQUENCE [LARGE SCALE GENOMIC DNA]</scope>
    <source>
        <strain evidence="13 14">13CB11C</strain>
    </source>
</reference>
<dbReference type="InterPro" id="IPR029141">
    <property type="entry name" value="FimA_N"/>
</dbReference>
<dbReference type="Pfam" id="PF06321">
    <property type="entry name" value="P_gingi_FimA"/>
    <property type="match status" value="1"/>
</dbReference>
<evidence type="ECO:0000256" key="11">
    <source>
        <dbReference type="SAM" id="SignalP"/>
    </source>
</evidence>
<dbReference type="EMBL" id="BAAFSF010000004">
    <property type="protein sequence ID" value="GAB1252145.1"/>
    <property type="molecule type" value="Genomic_DNA"/>
</dbReference>
<evidence type="ECO:0000313" key="14">
    <source>
        <dbReference type="Proteomes" id="UP001628220"/>
    </source>
</evidence>
<proteinExistence type="inferred from homology"/>
<gene>
    <name evidence="13" type="ORF">Tsumi_12510</name>
</gene>
<keyword evidence="6" id="KW-0472">Membrane</keyword>
<evidence type="ECO:0000256" key="10">
    <source>
        <dbReference type="ARBA" id="ARBA00023288"/>
    </source>
</evidence>
<comment type="similarity">
    <text evidence="3">Belongs to the bacteroidetes fimbrillin superfamily. FimA/Mfa1 family.</text>
</comment>
<feature type="domain" description="Major fimbrial subunit protein N-terminal" evidence="12">
    <location>
        <begin position="49"/>
        <end position="169"/>
    </location>
</feature>
<keyword evidence="4 11" id="KW-0732">Signal</keyword>
<organism evidence="13 14">
    <name type="scientific">Porphyromonas miyakawae</name>
    <dbReference type="NCBI Taxonomy" id="3137470"/>
    <lineage>
        <taxon>Bacteria</taxon>
        <taxon>Pseudomonadati</taxon>
        <taxon>Bacteroidota</taxon>
        <taxon>Bacteroidia</taxon>
        <taxon>Bacteroidales</taxon>
        <taxon>Porphyromonadaceae</taxon>
        <taxon>Porphyromonas</taxon>
    </lineage>
</organism>
<evidence type="ECO:0000256" key="1">
    <source>
        <dbReference type="ARBA" id="ARBA00004442"/>
    </source>
</evidence>
<protein>
    <recommendedName>
        <fullName evidence="12">Major fimbrial subunit protein N-terminal domain-containing protein</fullName>
    </recommendedName>
</protein>
<evidence type="ECO:0000313" key="13">
    <source>
        <dbReference type="EMBL" id="GAB1252145.1"/>
    </source>
</evidence>
<keyword evidence="9" id="KW-0281">Fimbrium</keyword>
<evidence type="ECO:0000256" key="9">
    <source>
        <dbReference type="ARBA" id="ARBA00023263"/>
    </source>
</evidence>
<evidence type="ECO:0000256" key="3">
    <source>
        <dbReference type="ARBA" id="ARBA00006011"/>
    </source>
</evidence>
<comment type="caution">
    <text evidence="13">The sequence shown here is derived from an EMBL/GenBank/DDBJ whole genome shotgun (WGS) entry which is preliminary data.</text>
</comment>
<comment type="subcellular location">
    <subcellularLocation>
        <location evidence="1">Cell outer membrane</location>
    </subcellularLocation>
    <subcellularLocation>
        <location evidence="2">Fimbrium</location>
    </subcellularLocation>
</comment>
<keyword evidence="14" id="KW-1185">Reference proteome</keyword>
<keyword evidence="5" id="KW-0843">Virulence</keyword>
<evidence type="ECO:0000256" key="2">
    <source>
        <dbReference type="ARBA" id="ARBA00004561"/>
    </source>
</evidence>
<accession>A0ABQ0E350</accession>
<evidence type="ECO:0000256" key="6">
    <source>
        <dbReference type="ARBA" id="ARBA00023136"/>
    </source>
</evidence>
<evidence type="ECO:0000256" key="7">
    <source>
        <dbReference type="ARBA" id="ARBA00023139"/>
    </source>
</evidence>
<evidence type="ECO:0000259" key="12">
    <source>
        <dbReference type="Pfam" id="PF06321"/>
    </source>
</evidence>
<dbReference type="RefSeq" id="WP_411915912.1">
    <property type="nucleotide sequence ID" value="NZ_BAAFSF010000004.1"/>
</dbReference>
<evidence type="ECO:0000256" key="4">
    <source>
        <dbReference type="ARBA" id="ARBA00022729"/>
    </source>
</evidence>